<evidence type="ECO:0000256" key="4">
    <source>
        <dbReference type="ARBA" id="ARBA00022825"/>
    </source>
</evidence>
<feature type="active site" description="Charge relay system" evidence="5">
    <location>
        <position position="206"/>
    </location>
</feature>
<dbReference type="Proteomes" id="UP001214898">
    <property type="component" value="Chromosome"/>
</dbReference>
<proteinExistence type="inferred from homology"/>
<keyword evidence="3 5" id="KW-0378">Hydrolase</keyword>
<gene>
    <name evidence="7" type="ORF">P5633_18955</name>
</gene>
<dbReference type="InterPro" id="IPR036852">
    <property type="entry name" value="Peptidase_S8/S53_dom_sf"/>
</dbReference>
<dbReference type="InterPro" id="IPR000209">
    <property type="entry name" value="Peptidase_S8/S53_dom"/>
</dbReference>
<dbReference type="InterPro" id="IPR050131">
    <property type="entry name" value="Peptidase_S8_subtilisin-like"/>
</dbReference>
<evidence type="ECO:0000256" key="5">
    <source>
        <dbReference type="PROSITE-ProRule" id="PRU01240"/>
    </source>
</evidence>
<dbReference type="PRINTS" id="PR00723">
    <property type="entry name" value="SUBTILISIN"/>
</dbReference>
<dbReference type="PROSITE" id="PS51892">
    <property type="entry name" value="SUBTILASE"/>
    <property type="match status" value="1"/>
</dbReference>
<dbReference type="InterPro" id="IPR023827">
    <property type="entry name" value="Peptidase_S8_Asp-AS"/>
</dbReference>
<dbReference type="Pfam" id="PF00082">
    <property type="entry name" value="Peptidase_S8"/>
    <property type="match status" value="1"/>
</dbReference>
<evidence type="ECO:0000313" key="8">
    <source>
        <dbReference type="Proteomes" id="UP001214898"/>
    </source>
</evidence>
<evidence type="ECO:0000313" key="7">
    <source>
        <dbReference type="EMBL" id="WEY84352.1"/>
    </source>
</evidence>
<evidence type="ECO:0000256" key="1">
    <source>
        <dbReference type="ARBA" id="ARBA00011073"/>
    </source>
</evidence>
<reference evidence="7" key="1">
    <citation type="submission" date="2025-02" db="EMBL/GenBank/DDBJ databases">
        <title>Complete genome sequences of 52 Bacillus and Priestia strains isolated from West-African fermentations and 26 reference strains from the DSMZ collection.</title>
        <authorList>
            <person name="Wiedenbein E.S."/>
            <person name="Canoy T.S."/>
            <person name="Hui Y."/>
            <person name="Parkouda C."/>
            <person name="Dawende C."/>
            <person name="Ametefe E."/>
            <person name="Jespersen L."/>
            <person name="Nielsen D.S."/>
        </authorList>
    </citation>
    <scope>NUCLEOTIDE SEQUENCE</scope>
    <source>
        <strain evidence="7">PRO56</strain>
    </source>
</reference>
<dbReference type="EC" id="3.4.-.-" evidence="7"/>
<dbReference type="PROSITE" id="PS00136">
    <property type="entry name" value="SUBTILASE_ASP"/>
    <property type="match status" value="1"/>
</dbReference>
<evidence type="ECO:0000256" key="3">
    <source>
        <dbReference type="ARBA" id="ARBA00022801"/>
    </source>
</evidence>
<keyword evidence="2 5" id="KW-0645">Protease</keyword>
<dbReference type="AlphaFoldDB" id="A0AAX3RN73"/>
<dbReference type="EMBL" id="CP120576">
    <property type="protein sequence ID" value="WEY84352.1"/>
    <property type="molecule type" value="Genomic_DNA"/>
</dbReference>
<dbReference type="GO" id="GO:0004252">
    <property type="term" value="F:serine-type endopeptidase activity"/>
    <property type="evidence" value="ECO:0007669"/>
    <property type="project" value="UniProtKB-UniRule"/>
</dbReference>
<keyword evidence="4 5" id="KW-0720">Serine protease</keyword>
<dbReference type="GO" id="GO:0006508">
    <property type="term" value="P:proteolysis"/>
    <property type="evidence" value="ECO:0007669"/>
    <property type="project" value="UniProtKB-KW"/>
</dbReference>
<sequence length="259" mass="28431">MLITLINYDEKSDNNKIKVAILDSGISQDNKELNKLIVKEYNAIKPHEKLADEFNHGTAVAGIIALNVDSNIGNHAKMDIYSVKVLDKDGYGNVKALTKAINWCIKEKVKIINISAGVQYGTDDLYHAVQKAVNNGIIIISAAGNNYGLSVDYPAKYKGVISINTIDQNHKVPDFSADGKIDYAMPGVNLKSINNNNKISYFTGTSFSTAYATRVVATIIANQQGVTNYYNIKQKLSPFTTKLGTQESKIGQGYFKKIN</sequence>
<protein>
    <submittedName>
        <fullName evidence="7">S8 family peptidase</fullName>
        <ecNumber evidence="7">3.4.-.-</ecNumber>
    </submittedName>
</protein>
<feature type="active site" description="Charge relay system" evidence="5">
    <location>
        <position position="56"/>
    </location>
</feature>
<dbReference type="InterPro" id="IPR015500">
    <property type="entry name" value="Peptidase_S8_subtilisin-rel"/>
</dbReference>
<dbReference type="PANTHER" id="PTHR43806:SF11">
    <property type="entry name" value="CEREVISIN-RELATED"/>
    <property type="match status" value="1"/>
</dbReference>
<feature type="active site" description="Charge relay system" evidence="5">
    <location>
        <position position="23"/>
    </location>
</feature>
<comment type="similarity">
    <text evidence="1 5">Belongs to the peptidase S8 family.</text>
</comment>
<dbReference type="PANTHER" id="PTHR43806">
    <property type="entry name" value="PEPTIDASE S8"/>
    <property type="match status" value="1"/>
</dbReference>
<name>A0AAX3RN73_BACIU</name>
<accession>A0AAX3RN73</accession>
<feature type="domain" description="Peptidase S8/S53" evidence="6">
    <location>
        <begin position="15"/>
        <end position="249"/>
    </location>
</feature>
<dbReference type="Gene3D" id="3.40.50.200">
    <property type="entry name" value="Peptidase S8/S53 domain"/>
    <property type="match status" value="1"/>
</dbReference>
<evidence type="ECO:0000259" key="6">
    <source>
        <dbReference type="Pfam" id="PF00082"/>
    </source>
</evidence>
<dbReference type="SUPFAM" id="SSF52743">
    <property type="entry name" value="Subtilisin-like"/>
    <property type="match status" value="1"/>
</dbReference>
<evidence type="ECO:0000256" key="2">
    <source>
        <dbReference type="ARBA" id="ARBA00022670"/>
    </source>
</evidence>
<organism evidence="7 8">
    <name type="scientific">Bacillus subtilis</name>
    <dbReference type="NCBI Taxonomy" id="1423"/>
    <lineage>
        <taxon>Bacteria</taxon>
        <taxon>Bacillati</taxon>
        <taxon>Bacillota</taxon>
        <taxon>Bacilli</taxon>
        <taxon>Bacillales</taxon>
        <taxon>Bacillaceae</taxon>
        <taxon>Bacillus</taxon>
    </lineage>
</organism>